<accession>A0A5N5WPL1</accession>
<organism evidence="9 10">
    <name type="scientific">Aspergillus leporis</name>
    <dbReference type="NCBI Taxonomy" id="41062"/>
    <lineage>
        <taxon>Eukaryota</taxon>
        <taxon>Fungi</taxon>
        <taxon>Dikarya</taxon>
        <taxon>Ascomycota</taxon>
        <taxon>Pezizomycotina</taxon>
        <taxon>Eurotiomycetes</taxon>
        <taxon>Eurotiomycetidae</taxon>
        <taxon>Eurotiales</taxon>
        <taxon>Aspergillaceae</taxon>
        <taxon>Aspergillus</taxon>
        <taxon>Aspergillus subgen. Circumdati</taxon>
    </lineage>
</organism>
<dbReference type="Pfam" id="PF02229">
    <property type="entry name" value="PC4"/>
    <property type="match status" value="1"/>
</dbReference>
<dbReference type="SUPFAM" id="SSF54447">
    <property type="entry name" value="ssDNA-binding transcriptional regulator domain"/>
    <property type="match status" value="1"/>
</dbReference>
<feature type="region of interest" description="Disordered" evidence="7">
    <location>
        <begin position="125"/>
        <end position="173"/>
    </location>
</feature>
<name>A0A5N5WPL1_9EURO</name>
<dbReference type="GO" id="GO:0060261">
    <property type="term" value="P:positive regulation of transcription initiation by RNA polymerase II"/>
    <property type="evidence" value="ECO:0007669"/>
    <property type="project" value="InterPro"/>
</dbReference>
<dbReference type="Gene3D" id="2.30.31.10">
    <property type="entry name" value="Transcriptional Coactivator Pc4, Chain A"/>
    <property type="match status" value="1"/>
</dbReference>
<keyword evidence="3" id="KW-0805">Transcription regulation</keyword>
<gene>
    <name evidence="9" type="ORF">BDV29DRAFT_183604</name>
</gene>
<evidence type="ECO:0000256" key="7">
    <source>
        <dbReference type="SAM" id="MobiDB-lite"/>
    </source>
</evidence>
<keyword evidence="5" id="KW-0804">Transcription</keyword>
<dbReference type="EMBL" id="ML732362">
    <property type="protein sequence ID" value="KAB8068992.1"/>
    <property type="molecule type" value="Genomic_DNA"/>
</dbReference>
<evidence type="ECO:0000259" key="8">
    <source>
        <dbReference type="Pfam" id="PF02229"/>
    </source>
</evidence>
<protein>
    <submittedName>
        <fullName evidence="9">Transcriptional Coactivator p15-domain-containing protein</fullName>
    </submittedName>
</protein>
<evidence type="ECO:0000256" key="1">
    <source>
        <dbReference type="ARBA" id="ARBA00004123"/>
    </source>
</evidence>
<feature type="region of interest" description="Disordered" evidence="7">
    <location>
        <begin position="1"/>
        <end position="28"/>
    </location>
</feature>
<dbReference type="GO" id="GO:0003677">
    <property type="term" value="F:DNA binding"/>
    <property type="evidence" value="ECO:0007669"/>
    <property type="project" value="UniProtKB-KW"/>
</dbReference>
<evidence type="ECO:0000313" key="10">
    <source>
        <dbReference type="Proteomes" id="UP000326565"/>
    </source>
</evidence>
<comment type="similarity">
    <text evidence="2">Belongs to the transcriptional coactivator PC4 family.</text>
</comment>
<dbReference type="Proteomes" id="UP000326565">
    <property type="component" value="Unassembled WGS sequence"/>
</dbReference>
<evidence type="ECO:0000256" key="5">
    <source>
        <dbReference type="ARBA" id="ARBA00023163"/>
    </source>
</evidence>
<dbReference type="GO" id="GO:0003713">
    <property type="term" value="F:transcription coactivator activity"/>
    <property type="evidence" value="ECO:0007669"/>
    <property type="project" value="InterPro"/>
</dbReference>
<dbReference type="GO" id="GO:0005634">
    <property type="term" value="C:nucleus"/>
    <property type="evidence" value="ECO:0007669"/>
    <property type="project" value="UniProtKB-SubCell"/>
</dbReference>
<feature type="domain" description="Transcriptional coactivator p15 (PC4) C-terminal" evidence="8">
    <location>
        <begin position="58"/>
        <end position="108"/>
    </location>
</feature>
<evidence type="ECO:0000256" key="4">
    <source>
        <dbReference type="ARBA" id="ARBA00023125"/>
    </source>
</evidence>
<keyword evidence="4" id="KW-0238">DNA-binding</keyword>
<evidence type="ECO:0000256" key="2">
    <source>
        <dbReference type="ARBA" id="ARBA00009001"/>
    </source>
</evidence>
<proteinExistence type="inferred from homology"/>
<evidence type="ECO:0000256" key="6">
    <source>
        <dbReference type="ARBA" id="ARBA00023242"/>
    </source>
</evidence>
<sequence length="173" mass="19143">MAPGSRKRTSGASESSIVNEEHSQFKRTKINASRNTAAFVHRDQDRARKIDANGDGYWEISKMRRVTISSFRGKTLVNIREYYEKDGQELPGKKGISLPIDQFAALIALLPDIELALKDLGASVPRPDYAGESSILDKNSDGREEVSDGSGLETSQIPRKNIEATSEEDESEE</sequence>
<dbReference type="InterPro" id="IPR045125">
    <property type="entry name" value="Sub1/Tcp4-like"/>
</dbReference>
<dbReference type="PANTHER" id="PTHR13215">
    <property type="entry name" value="RNA POLYMERASE II TRANSCRIPTIONAL COACTIVATOR"/>
    <property type="match status" value="1"/>
</dbReference>
<keyword evidence="10" id="KW-1185">Reference proteome</keyword>
<dbReference type="InterPro" id="IPR003173">
    <property type="entry name" value="PC4_C"/>
</dbReference>
<comment type="subcellular location">
    <subcellularLocation>
        <location evidence="1">Nucleus</location>
    </subcellularLocation>
</comment>
<dbReference type="AlphaFoldDB" id="A0A5N5WPL1"/>
<keyword evidence="6" id="KW-0539">Nucleus</keyword>
<dbReference type="OrthoDB" id="2505440at2759"/>
<evidence type="ECO:0000256" key="3">
    <source>
        <dbReference type="ARBA" id="ARBA00023015"/>
    </source>
</evidence>
<reference evidence="9 10" key="1">
    <citation type="submission" date="2019-04" db="EMBL/GenBank/DDBJ databases">
        <title>Friends and foes A comparative genomics study of 23 Aspergillus species from section Flavi.</title>
        <authorList>
            <consortium name="DOE Joint Genome Institute"/>
            <person name="Kjaerbolling I."/>
            <person name="Vesth T."/>
            <person name="Frisvad J.C."/>
            <person name="Nybo J.L."/>
            <person name="Theobald S."/>
            <person name="Kildgaard S."/>
            <person name="Isbrandt T."/>
            <person name="Kuo A."/>
            <person name="Sato A."/>
            <person name="Lyhne E.K."/>
            <person name="Kogle M.E."/>
            <person name="Wiebenga A."/>
            <person name="Kun R.S."/>
            <person name="Lubbers R.J."/>
            <person name="Makela M.R."/>
            <person name="Barry K."/>
            <person name="Chovatia M."/>
            <person name="Clum A."/>
            <person name="Daum C."/>
            <person name="Haridas S."/>
            <person name="He G."/>
            <person name="LaButti K."/>
            <person name="Lipzen A."/>
            <person name="Mondo S."/>
            <person name="Riley R."/>
            <person name="Salamov A."/>
            <person name="Simmons B.A."/>
            <person name="Magnuson J.K."/>
            <person name="Henrissat B."/>
            <person name="Mortensen U.H."/>
            <person name="Larsen T.O."/>
            <person name="Devries R.P."/>
            <person name="Grigoriev I.V."/>
            <person name="Machida M."/>
            <person name="Baker S.E."/>
            <person name="Andersen M.R."/>
        </authorList>
    </citation>
    <scope>NUCLEOTIDE SEQUENCE [LARGE SCALE GENOMIC DNA]</scope>
    <source>
        <strain evidence="9 10">CBS 151.66</strain>
    </source>
</reference>
<evidence type="ECO:0000313" key="9">
    <source>
        <dbReference type="EMBL" id="KAB8068992.1"/>
    </source>
</evidence>
<dbReference type="InterPro" id="IPR009044">
    <property type="entry name" value="ssDNA-bd_transcriptional_reg"/>
</dbReference>